<keyword evidence="1" id="KW-0472">Membrane</keyword>
<dbReference type="Proteomes" id="UP000177276">
    <property type="component" value="Unassembled WGS sequence"/>
</dbReference>
<protein>
    <submittedName>
        <fullName evidence="2">Uncharacterized protein</fullName>
    </submittedName>
</protein>
<evidence type="ECO:0000256" key="1">
    <source>
        <dbReference type="SAM" id="Phobius"/>
    </source>
</evidence>
<proteinExistence type="predicted"/>
<dbReference type="EMBL" id="MHWS01000007">
    <property type="protein sequence ID" value="OHB12507.1"/>
    <property type="molecule type" value="Genomic_DNA"/>
</dbReference>
<feature type="transmembrane region" description="Helical" evidence="1">
    <location>
        <begin position="43"/>
        <end position="61"/>
    </location>
</feature>
<keyword evidence="1" id="KW-0812">Transmembrane</keyword>
<comment type="caution">
    <text evidence="2">The sequence shown here is derived from an EMBL/GenBank/DDBJ whole genome shotgun (WGS) entry which is preliminary data.</text>
</comment>
<keyword evidence="1" id="KW-1133">Transmembrane helix</keyword>
<dbReference type="AlphaFoldDB" id="A0A1G2USZ7"/>
<organism evidence="2 3">
    <name type="scientific">Candidatus Zambryskibacteria bacterium RIFCSPLOWO2_12_FULL_39_16</name>
    <dbReference type="NCBI Taxonomy" id="1802775"/>
    <lineage>
        <taxon>Bacteria</taxon>
        <taxon>Candidatus Zambryskiibacteriota</taxon>
    </lineage>
</organism>
<sequence length="64" mass="7382">MEEQKPFEFKPWMWVALLVAILLVVFNFDPVGNGLEKIFGKGADRWAINIVLIALIAYTFIKKK</sequence>
<accession>A0A1G2USZ7</accession>
<gene>
    <name evidence="2" type="ORF">A3G46_00940</name>
</gene>
<name>A0A1G2USZ7_9BACT</name>
<reference evidence="2 3" key="1">
    <citation type="journal article" date="2016" name="Nat. Commun.">
        <title>Thousands of microbial genomes shed light on interconnected biogeochemical processes in an aquifer system.</title>
        <authorList>
            <person name="Anantharaman K."/>
            <person name="Brown C.T."/>
            <person name="Hug L.A."/>
            <person name="Sharon I."/>
            <person name="Castelle C.J."/>
            <person name="Probst A.J."/>
            <person name="Thomas B.C."/>
            <person name="Singh A."/>
            <person name="Wilkins M.J."/>
            <person name="Karaoz U."/>
            <person name="Brodie E.L."/>
            <person name="Williams K.H."/>
            <person name="Hubbard S.S."/>
            <person name="Banfield J.F."/>
        </authorList>
    </citation>
    <scope>NUCLEOTIDE SEQUENCE [LARGE SCALE GENOMIC DNA]</scope>
</reference>
<evidence type="ECO:0000313" key="2">
    <source>
        <dbReference type="EMBL" id="OHB12507.1"/>
    </source>
</evidence>
<feature type="transmembrane region" description="Helical" evidence="1">
    <location>
        <begin position="12"/>
        <end position="31"/>
    </location>
</feature>
<evidence type="ECO:0000313" key="3">
    <source>
        <dbReference type="Proteomes" id="UP000177276"/>
    </source>
</evidence>